<feature type="region of interest" description="Disordered" evidence="1">
    <location>
        <begin position="1"/>
        <end position="87"/>
    </location>
</feature>
<accession>A0A8H6EB26</accession>
<protein>
    <submittedName>
        <fullName evidence="2">Uncharacterized protein</fullName>
    </submittedName>
</protein>
<feature type="compositionally biased region" description="Polar residues" evidence="1">
    <location>
        <begin position="537"/>
        <end position="554"/>
    </location>
</feature>
<dbReference type="AlphaFoldDB" id="A0A8H6EB26"/>
<dbReference type="InterPro" id="IPR035979">
    <property type="entry name" value="RBD_domain_sf"/>
</dbReference>
<evidence type="ECO:0000256" key="1">
    <source>
        <dbReference type="SAM" id="MobiDB-lite"/>
    </source>
</evidence>
<name>A0A8H6EB26_PETAA</name>
<proteinExistence type="predicted"/>
<dbReference type="EMBL" id="SPNV01000021">
    <property type="protein sequence ID" value="KAF5865293.1"/>
    <property type="molecule type" value="Genomic_DNA"/>
</dbReference>
<sequence>MSSKCPVDPFTENNSPSSNRGRQDCAMQLPPNPYWPETPRQQGPFPSMSSFCQHLPSVGEAPGSSNPYYPAQTPTPTPQNPHLMRQPRAARTPLPAPVAQHAVYYGPLEPLYPAFYPTGVAPVSQVVGNETQGQPERFEQIPDLKKPFHTVALSEEMPIGSHVHTSQAPRWGVIKISNIPYSVTKYEISQFVGRQARLITPDKGCSIHIIMERSTAKTMDCFAETETHEAARETVKRINSIYESGRAPRLGLRRVEVELSSQDALLKELFPKAKCISWEDGMPSEISSTDPYSTGFSGFITSEEIVGAIRHAEIPHRSPFSVKCPQRTYESTISTLYKFPWYATKLYTVDDRNQLFEMANRHLLSLASRIEKTHTMGLDQNLLRDLLYAGLNCPAFNERQKYTLCVNSGLEAEIARFPEISKWFPFDTLVQLPNYNKDALLYYSNLISKGTIPDHGIPHLTNTFPQDRNDLRSPYGRVWFEWPGTITKTVLWESAVQIEMHILGNLVLTGWVSKNNETRAAAEPSSSTRQRARETTVHSITSPDEGPVQQSSSRLDIFATPSRHAAEVRASCDPETEASPSRRPFNDSDESPWTRRLLIFPPGPAREGFHFGHRTTKSSPSQFPGSSA</sequence>
<dbReference type="Proteomes" id="UP000541154">
    <property type="component" value="Unassembled WGS sequence"/>
</dbReference>
<dbReference type="GO" id="GO:0003676">
    <property type="term" value="F:nucleic acid binding"/>
    <property type="evidence" value="ECO:0007669"/>
    <property type="project" value="InterPro"/>
</dbReference>
<evidence type="ECO:0000313" key="2">
    <source>
        <dbReference type="EMBL" id="KAF5865293.1"/>
    </source>
</evidence>
<dbReference type="InterPro" id="IPR012677">
    <property type="entry name" value="Nucleotide-bd_a/b_plait_sf"/>
</dbReference>
<feature type="region of interest" description="Disordered" evidence="1">
    <location>
        <begin position="518"/>
        <end position="628"/>
    </location>
</feature>
<comment type="caution">
    <text evidence="2">The sequence shown here is derived from an EMBL/GenBank/DDBJ whole genome shotgun (WGS) entry which is preliminary data.</text>
</comment>
<keyword evidence="3" id="KW-1185">Reference proteome</keyword>
<feature type="compositionally biased region" description="Polar residues" evidence="1">
    <location>
        <begin position="11"/>
        <end position="20"/>
    </location>
</feature>
<dbReference type="SUPFAM" id="SSF54928">
    <property type="entry name" value="RNA-binding domain, RBD"/>
    <property type="match status" value="1"/>
</dbReference>
<evidence type="ECO:0000313" key="3">
    <source>
        <dbReference type="Proteomes" id="UP000541154"/>
    </source>
</evidence>
<organism evidence="2 3">
    <name type="scientific">Petromyces alliaceus</name>
    <name type="common">Aspergillus alliaceus</name>
    <dbReference type="NCBI Taxonomy" id="209559"/>
    <lineage>
        <taxon>Eukaryota</taxon>
        <taxon>Fungi</taxon>
        <taxon>Dikarya</taxon>
        <taxon>Ascomycota</taxon>
        <taxon>Pezizomycotina</taxon>
        <taxon>Eurotiomycetes</taxon>
        <taxon>Eurotiomycetidae</taxon>
        <taxon>Eurotiales</taxon>
        <taxon>Aspergillaceae</taxon>
        <taxon>Aspergillus</taxon>
        <taxon>Aspergillus subgen. Circumdati</taxon>
    </lineage>
</organism>
<dbReference type="Gene3D" id="3.30.70.330">
    <property type="match status" value="1"/>
</dbReference>
<feature type="compositionally biased region" description="Polar residues" evidence="1">
    <location>
        <begin position="617"/>
        <end position="628"/>
    </location>
</feature>
<gene>
    <name evidence="2" type="ORF">ETB97_004501</name>
</gene>
<reference evidence="2 3" key="1">
    <citation type="submission" date="2019-04" db="EMBL/GenBank/DDBJ databases">
        <title>Aspergillus burnettii sp. nov., novel species from soil in southeast Queensland.</title>
        <authorList>
            <person name="Gilchrist C.L.M."/>
            <person name="Pitt J.I."/>
            <person name="Lange L."/>
            <person name="Lacey H.J."/>
            <person name="Vuong D."/>
            <person name="Midgley D.J."/>
            <person name="Greenfield P."/>
            <person name="Bradbury M."/>
            <person name="Lacey E."/>
            <person name="Busk P.K."/>
            <person name="Pilgaard B."/>
            <person name="Chooi Y.H."/>
            <person name="Piggott A.M."/>
        </authorList>
    </citation>
    <scope>NUCLEOTIDE SEQUENCE [LARGE SCALE GENOMIC DNA]</scope>
    <source>
        <strain evidence="2 3">FRR 5400</strain>
    </source>
</reference>